<dbReference type="GO" id="GO:0016627">
    <property type="term" value="F:oxidoreductase activity, acting on the CH-CH group of donors"/>
    <property type="evidence" value="ECO:0007669"/>
    <property type="project" value="TreeGrafter"/>
</dbReference>
<dbReference type="InterPro" id="IPR019920">
    <property type="entry name" value="F420-binding_dom_put"/>
</dbReference>
<evidence type="ECO:0000313" key="4">
    <source>
        <dbReference type="Proteomes" id="UP001149140"/>
    </source>
</evidence>
<dbReference type="PANTHER" id="PTHR35176:SF1">
    <property type="entry name" value="F420H(2)-DEPENDENT BILIVERDIN REDUCTASE"/>
    <property type="match status" value="1"/>
</dbReference>
<dbReference type="PANTHER" id="PTHR35176">
    <property type="entry name" value="HEME OXYGENASE HI_0854-RELATED"/>
    <property type="match status" value="1"/>
</dbReference>
<organism evidence="3 4">
    <name type="scientific">Solirubrobacter ginsenosidimutans</name>
    <dbReference type="NCBI Taxonomy" id="490573"/>
    <lineage>
        <taxon>Bacteria</taxon>
        <taxon>Bacillati</taxon>
        <taxon>Actinomycetota</taxon>
        <taxon>Thermoleophilia</taxon>
        <taxon>Solirubrobacterales</taxon>
        <taxon>Solirubrobacteraceae</taxon>
        <taxon>Solirubrobacter</taxon>
    </lineage>
</organism>
<evidence type="ECO:0000313" key="3">
    <source>
        <dbReference type="EMBL" id="MDA0160771.1"/>
    </source>
</evidence>
<dbReference type="Proteomes" id="UP001149140">
    <property type="component" value="Unassembled WGS sequence"/>
</dbReference>
<dbReference type="NCBIfam" id="TIGR03618">
    <property type="entry name" value="Rv1155_F420"/>
    <property type="match status" value="1"/>
</dbReference>
<dbReference type="SUPFAM" id="SSF50475">
    <property type="entry name" value="FMN-binding split barrel"/>
    <property type="match status" value="1"/>
</dbReference>
<dbReference type="Pfam" id="PF01243">
    <property type="entry name" value="PNPOx_N"/>
    <property type="match status" value="1"/>
</dbReference>
<dbReference type="InterPro" id="IPR011576">
    <property type="entry name" value="Pyridox_Oxase_N"/>
</dbReference>
<accession>A0A9X3S229</accession>
<keyword evidence="4" id="KW-1185">Reference proteome</keyword>
<dbReference type="Gene3D" id="2.30.110.10">
    <property type="entry name" value="Electron Transport, Fmn-binding Protein, Chain A"/>
    <property type="match status" value="1"/>
</dbReference>
<evidence type="ECO:0000256" key="1">
    <source>
        <dbReference type="ARBA" id="ARBA00023002"/>
    </source>
</evidence>
<dbReference type="InterPro" id="IPR012349">
    <property type="entry name" value="Split_barrel_FMN-bd"/>
</dbReference>
<dbReference type="InterPro" id="IPR052019">
    <property type="entry name" value="F420H2_bilvrd_red/Heme_oxyg"/>
</dbReference>
<dbReference type="AlphaFoldDB" id="A0A9X3S229"/>
<sequence>MTEQEWRAFVMDGTRTAKVATTRKDGRPHVVPVWFVLDGEDVVFTTAATSVKGATLHRDRYACLCVDDQTPPFSFVMVEGPVELSSDLEELRRVATRIGRRYMGHERAEEFGARNAAEGELLVRLRPTHVLAEADLTE</sequence>
<reference evidence="3" key="1">
    <citation type="submission" date="2022-10" db="EMBL/GenBank/DDBJ databases">
        <title>The WGS of Solirubrobacter ginsenosidimutans DSM 21036.</title>
        <authorList>
            <person name="Jiang Z."/>
        </authorList>
    </citation>
    <scope>NUCLEOTIDE SEQUENCE</scope>
    <source>
        <strain evidence="3">DSM 21036</strain>
    </source>
</reference>
<gene>
    <name evidence="3" type="ORF">OM076_10885</name>
</gene>
<dbReference type="GO" id="GO:0005829">
    <property type="term" value="C:cytosol"/>
    <property type="evidence" value="ECO:0007669"/>
    <property type="project" value="TreeGrafter"/>
</dbReference>
<keyword evidence="1" id="KW-0560">Oxidoreductase</keyword>
<dbReference type="EMBL" id="JAPDOD010000007">
    <property type="protein sequence ID" value="MDA0160771.1"/>
    <property type="molecule type" value="Genomic_DNA"/>
</dbReference>
<proteinExistence type="predicted"/>
<comment type="caution">
    <text evidence="3">The sequence shown here is derived from an EMBL/GenBank/DDBJ whole genome shotgun (WGS) entry which is preliminary data.</text>
</comment>
<evidence type="ECO:0000259" key="2">
    <source>
        <dbReference type="Pfam" id="PF01243"/>
    </source>
</evidence>
<dbReference type="GO" id="GO:0070967">
    <property type="term" value="F:coenzyme F420 binding"/>
    <property type="evidence" value="ECO:0007669"/>
    <property type="project" value="TreeGrafter"/>
</dbReference>
<feature type="domain" description="Pyridoxamine 5'-phosphate oxidase N-terminal" evidence="2">
    <location>
        <begin position="3"/>
        <end position="129"/>
    </location>
</feature>
<name>A0A9X3S229_9ACTN</name>
<protein>
    <submittedName>
        <fullName evidence="3">PPOX class F420-dependent oxidoreductase</fullName>
    </submittedName>
</protein>